<protein>
    <submittedName>
        <fullName evidence="2">Uncharacterized protein</fullName>
    </submittedName>
</protein>
<accession>A0A835PZB0</accession>
<sequence length="68" mass="7683">MTKCTICAKFKKMIQSLSKIIETLRSGKRQFTIDIGAGWEEISSSAGAGWQRVQFETELVYRPALNKT</sequence>
<evidence type="ECO:0000313" key="2">
    <source>
        <dbReference type="EMBL" id="KAG0459843.1"/>
    </source>
</evidence>
<evidence type="ECO:0000313" key="1">
    <source>
        <dbReference type="EMBL" id="KAG0458054.1"/>
    </source>
</evidence>
<dbReference type="Proteomes" id="UP000636800">
    <property type="component" value="Chromosome 12"/>
</dbReference>
<organism evidence="2 4">
    <name type="scientific">Vanilla planifolia</name>
    <name type="common">Vanilla</name>
    <dbReference type="NCBI Taxonomy" id="51239"/>
    <lineage>
        <taxon>Eukaryota</taxon>
        <taxon>Viridiplantae</taxon>
        <taxon>Streptophyta</taxon>
        <taxon>Embryophyta</taxon>
        <taxon>Tracheophyta</taxon>
        <taxon>Spermatophyta</taxon>
        <taxon>Magnoliopsida</taxon>
        <taxon>Liliopsida</taxon>
        <taxon>Asparagales</taxon>
        <taxon>Orchidaceae</taxon>
        <taxon>Vanilloideae</taxon>
        <taxon>Vanilleae</taxon>
        <taxon>Vanilla</taxon>
    </lineage>
</organism>
<gene>
    <name evidence="2" type="ORF">HPP92_022971</name>
    <name evidence="1" type="ORF">HPP92_023211</name>
</gene>
<comment type="caution">
    <text evidence="2">The sequence shown here is derived from an EMBL/GenBank/DDBJ whole genome shotgun (WGS) entry which is preliminary data.</text>
</comment>
<dbReference type="EMBL" id="JADCNM010000012">
    <property type="protein sequence ID" value="KAG0459843.1"/>
    <property type="molecule type" value="Genomic_DNA"/>
</dbReference>
<name>A0A835PZB0_VANPL</name>
<evidence type="ECO:0000313" key="3">
    <source>
        <dbReference type="Proteomes" id="UP000636800"/>
    </source>
</evidence>
<proteinExistence type="predicted"/>
<dbReference type="Proteomes" id="UP000639772">
    <property type="component" value="Chromosome 12"/>
</dbReference>
<evidence type="ECO:0000313" key="4">
    <source>
        <dbReference type="Proteomes" id="UP000639772"/>
    </source>
</evidence>
<reference evidence="3 4" key="1">
    <citation type="journal article" date="2020" name="Nat. Food">
        <title>A phased Vanilla planifolia genome enables genetic improvement of flavour and production.</title>
        <authorList>
            <person name="Hasing T."/>
            <person name="Tang H."/>
            <person name="Brym M."/>
            <person name="Khazi F."/>
            <person name="Huang T."/>
            <person name="Chambers A.H."/>
        </authorList>
    </citation>
    <scope>NUCLEOTIDE SEQUENCE [LARGE SCALE GENOMIC DNA]</scope>
    <source>
        <tissue evidence="2">Leaf</tissue>
    </source>
</reference>
<dbReference type="AlphaFoldDB" id="A0A835PZB0"/>
<keyword evidence="3" id="KW-1185">Reference proteome</keyword>
<dbReference type="EMBL" id="JADCNL010000012">
    <property type="protein sequence ID" value="KAG0458054.1"/>
    <property type="molecule type" value="Genomic_DNA"/>
</dbReference>